<dbReference type="InterPro" id="IPR007867">
    <property type="entry name" value="GMC_OxRtase_C"/>
</dbReference>
<comment type="cofactor">
    <cofactor evidence="1 5">
        <name>FAD</name>
        <dbReference type="ChEBI" id="CHEBI:57692"/>
    </cofactor>
</comment>
<reference evidence="7 8" key="1">
    <citation type="submission" date="2018-04" db="EMBL/GenBank/DDBJ databases">
        <authorList>
            <person name="Zhang X."/>
            <person name="Yuan J."/>
            <person name="Li F."/>
            <person name="Xiang J."/>
        </authorList>
    </citation>
    <scope>NUCLEOTIDE SEQUENCE [LARGE SCALE GENOMIC DNA]</scope>
    <source>
        <tissue evidence="7">Muscle</tissue>
    </source>
</reference>
<dbReference type="OrthoDB" id="269227at2759"/>
<dbReference type="InterPro" id="IPR012132">
    <property type="entry name" value="GMC_OxRdtase"/>
</dbReference>
<keyword evidence="4 5" id="KW-0274">FAD</keyword>
<proteinExistence type="inferred from homology"/>
<dbReference type="PANTHER" id="PTHR11552">
    <property type="entry name" value="GLUCOSE-METHANOL-CHOLINE GMC OXIDOREDUCTASE"/>
    <property type="match status" value="1"/>
</dbReference>
<reference evidence="7 8" key="2">
    <citation type="submission" date="2019-01" db="EMBL/GenBank/DDBJ databases">
        <title>The decoding of complex shrimp genome reveals the adaptation for benthos swimmer, frequently molting mechanism and breeding impact on genome.</title>
        <authorList>
            <person name="Sun Y."/>
            <person name="Gao Y."/>
            <person name="Yu Y."/>
        </authorList>
    </citation>
    <scope>NUCLEOTIDE SEQUENCE [LARGE SCALE GENOMIC DNA]</scope>
    <source>
        <tissue evidence="7">Muscle</tissue>
    </source>
</reference>
<comment type="similarity">
    <text evidence="2">Belongs to the GMC oxidoreductase family.</text>
</comment>
<organism evidence="7 8">
    <name type="scientific">Penaeus vannamei</name>
    <name type="common">Whiteleg shrimp</name>
    <name type="synonym">Litopenaeus vannamei</name>
    <dbReference type="NCBI Taxonomy" id="6689"/>
    <lineage>
        <taxon>Eukaryota</taxon>
        <taxon>Metazoa</taxon>
        <taxon>Ecdysozoa</taxon>
        <taxon>Arthropoda</taxon>
        <taxon>Crustacea</taxon>
        <taxon>Multicrustacea</taxon>
        <taxon>Malacostraca</taxon>
        <taxon>Eumalacostraca</taxon>
        <taxon>Eucarida</taxon>
        <taxon>Decapoda</taxon>
        <taxon>Dendrobranchiata</taxon>
        <taxon>Penaeoidea</taxon>
        <taxon>Penaeidae</taxon>
        <taxon>Penaeus</taxon>
    </lineage>
</organism>
<evidence type="ECO:0000256" key="4">
    <source>
        <dbReference type="ARBA" id="ARBA00022827"/>
    </source>
</evidence>
<dbReference type="SUPFAM" id="SSF54373">
    <property type="entry name" value="FAD-linked reductases, C-terminal domain"/>
    <property type="match status" value="1"/>
</dbReference>
<dbReference type="STRING" id="6689.A0A3R7M7T4"/>
<keyword evidence="3" id="KW-0285">Flavoprotein</keyword>
<evidence type="ECO:0000259" key="6">
    <source>
        <dbReference type="PROSITE" id="PS00624"/>
    </source>
</evidence>
<dbReference type="PIRSF" id="PIRSF000137">
    <property type="entry name" value="Alcohol_oxidase"/>
    <property type="match status" value="1"/>
</dbReference>
<feature type="domain" description="Glucose-methanol-choline oxidoreductase N-terminal" evidence="6">
    <location>
        <begin position="137"/>
        <end position="151"/>
    </location>
</feature>
<dbReference type="AlphaFoldDB" id="A0A3R7M7T4"/>
<dbReference type="Pfam" id="PF05199">
    <property type="entry name" value="GMC_oxred_C"/>
    <property type="match status" value="1"/>
</dbReference>
<accession>A0A3R7M7T4</accession>
<comment type="caution">
    <text evidence="7">The sequence shown here is derived from an EMBL/GenBank/DDBJ whole genome shotgun (WGS) entry which is preliminary data.</text>
</comment>
<feature type="binding site" evidence="5">
    <location>
        <position position="101"/>
    </location>
    <ligand>
        <name>FAD</name>
        <dbReference type="ChEBI" id="CHEBI:57692"/>
    </ligand>
</feature>
<evidence type="ECO:0000256" key="1">
    <source>
        <dbReference type="ARBA" id="ARBA00001974"/>
    </source>
</evidence>
<evidence type="ECO:0000313" key="7">
    <source>
        <dbReference type="EMBL" id="ROT69459.1"/>
    </source>
</evidence>
<evidence type="ECO:0000313" key="8">
    <source>
        <dbReference type="Proteomes" id="UP000283509"/>
    </source>
</evidence>
<dbReference type="PANTHER" id="PTHR11552:SF147">
    <property type="entry name" value="CHOLINE DEHYDROGENASE, MITOCHONDRIAL"/>
    <property type="match status" value="1"/>
</dbReference>
<dbReference type="Gene3D" id="3.30.560.10">
    <property type="entry name" value="Glucose Oxidase, domain 3"/>
    <property type="match status" value="1"/>
</dbReference>
<evidence type="ECO:0000256" key="2">
    <source>
        <dbReference type="ARBA" id="ARBA00010790"/>
    </source>
</evidence>
<dbReference type="Gene3D" id="3.50.50.60">
    <property type="entry name" value="FAD/NAD(P)-binding domain"/>
    <property type="match status" value="1"/>
</dbReference>
<gene>
    <name evidence="7" type="ORF">C7M84_012352</name>
</gene>
<dbReference type="GO" id="GO:0050660">
    <property type="term" value="F:flavin adenine dinucleotide binding"/>
    <property type="evidence" value="ECO:0007669"/>
    <property type="project" value="InterPro"/>
</dbReference>
<evidence type="ECO:0000256" key="3">
    <source>
        <dbReference type="ARBA" id="ARBA00022630"/>
    </source>
</evidence>
<evidence type="ECO:0000256" key="5">
    <source>
        <dbReference type="PIRSR" id="PIRSR000137-2"/>
    </source>
</evidence>
<sequence>MSSHKPLLQLHIFSPLDYYRGSGGPQTVERKRWGTPVLKGFLKAGKQLGYDIIDPNAAEQIGFSEIDLTARNGQRWSTAEAYIKPAAQTRPNLHVLVDARVTQVIFNSNRRATGVRFLHHGKVKTALASREVVMSAGAIGSPHLLLLSGVGPAYHLKEHGIPVVVDLPGVGQNLQDHPNVPGLAWTVTKGSSFNYLTLANPKHVLDYVKNRQGPLTSPVGTEGNAWPPSPVGDPYWPEIQLAFVSGTPATDFGLVLPGTFRFRKELYHNFYKSILGKEGFSLVPLINRPKSRGSVTLRSRDPLADPLIDTNFLADPDDAAVLVRGVKFALEVGSAPALRQEHGAKFHDKLLPECAHNKPFSDAYWECYVRYFTHTSYHPAGTCKMAPESDPYSVVDHRLRLRGVTGLRVVDASIMPLVVSGNTNAAAIMIGERAADLVKEDWGVPVYG</sequence>
<protein>
    <submittedName>
        <fullName evidence="7">Glucose dehydrogenase</fullName>
    </submittedName>
</protein>
<dbReference type="Proteomes" id="UP000283509">
    <property type="component" value="Unassembled WGS sequence"/>
</dbReference>
<name>A0A3R7M7T4_PENVA</name>
<dbReference type="InterPro" id="IPR036188">
    <property type="entry name" value="FAD/NAD-bd_sf"/>
</dbReference>
<dbReference type="GO" id="GO:0016614">
    <property type="term" value="F:oxidoreductase activity, acting on CH-OH group of donors"/>
    <property type="evidence" value="ECO:0007669"/>
    <property type="project" value="InterPro"/>
</dbReference>
<dbReference type="PROSITE" id="PS00624">
    <property type="entry name" value="GMC_OXRED_2"/>
    <property type="match status" value="1"/>
</dbReference>
<dbReference type="Pfam" id="PF00732">
    <property type="entry name" value="GMC_oxred_N"/>
    <property type="match status" value="1"/>
</dbReference>
<dbReference type="EMBL" id="QCYY01002563">
    <property type="protein sequence ID" value="ROT69459.1"/>
    <property type="molecule type" value="Genomic_DNA"/>
</dbReference>
<dbReference type="InterPro" id="IPR000172">
    <property type="entry name" value="GMC_OxRdtase_N"/>
</dbReference>
<dbReference type="SUPFAM" id="SSF51905">
    <property type="entry name" value="FAD/NAD(P)-binding domain"/>
    <property type="match status" value="1"/>
</dbReference>
<keyword evidence="8" id="KW-1185">Reference proteome</keyword>